<comment type="similarity">
    <text evidence="1 3">Belongs to the peptidase S8 family.</text>
</comment>
<keyword evidence="2" id="KW-0732">Signal</keyword>
<dbReference type="PROSITE" id="PS51892">
    <property type="entry name" value="SUBTILASE"/>
    <property type="match status" value="1"/>
</dbReference>
<comment type="caution">
    <text evidence="3">Lacks conserved residue(s) required for the propagation of feature annotation.</text>
</comment>
<feature type="compositionally biased region" description="Polar residues" evidence="4">
    <location>
        <begin position="13"/>
        <end position="28"/>
    </location>
</feature>
<dbReference type="EMBL" id="JADFTS010000008">
    <property type="protein sequence ID" value="KAF9592931.1"/>
    <property type="molecule type" value="Genomic_DNA"/>
</dbReference>
<feature type="domain" description="Peptidase S8/S53" evidence="5">
    <location>
        <begin position="7"/>
        <end position="89"/>
    </location>
</feature>
<dbReference type="InterPro" id="IPR045051">
    <property type="entry name" value="SBT"/>
</dbReference>
<comment type="caution">
    <text evidence="6">The sequence shown here is derived from an EMBL/GenBank/DDBJ whole genome shotgun (WGS) entry which is preliminary data.</text>
</comment>
<dbReference type="PANTHER" id="PTHR10795">
    <property type="entry name" value="PROPROTEIN CONVERTASE SUBTILISIN/KEXIN"/>
    <property type="match status" value="1"/>
</dbReference>
<dbReference type="Proteomes" id="UP000631114">
    <property type="component" value="Unassembled WGS sequence"/>
</dbReference>
<evidence type="ECO:0000256" key="1">
    <source>
        <dbReference type="ARBA" id="ARBA00011073"/>
    </source>
</evidence>
<dbReference type="InterPro" id="IPR000209">
    <property type="entry name" value="Peptidase_S8/S53_dom"/>
</dbReference>
<proteinExistence type="inferred from homology"/>
<gene>
    <name evidence="6" type="ORF">IFM89_019136</name>
</gene>
<evidence type="ECO:0000313" key="6">
    <source>
        <dbReference type="EMBL" id="KAF9592931.1"/>
    </source>
</evidence>
<feature type="compositionally biased region" description="Basic and acidic residues" evidence="4">
    <location>
        <begin position="1"/>
        <end position="12"/>
    </location>
</feature>
<feature type="region of interest" description="Disordered" evidence="4">
    <location>
        <begin position="1"/>
        <end position="28"/>
    </location>
</feature>
<evidence type="ECO:0000256" key="4">
    <source>
        <dbReference type="SAM" id="MobiDB-lite"/>
    </source>
</evidence>
<evidence type="ECO:0000256" key="3">
    <source>
        <dbReference type="PROSITE-ProRule" id="PRU01240"/>
    </source>
</evidence>
<evidence type="ECO:0000259" key="5">
    <source>
        <dbReference type="Pfam" id="PF00082"/>
    </source>
</evidence>
<dbReference type="InterPro" id="IPR036852">
    <property type="entry name" value="Peptidase_S8/S53_dom_sf"/>
</dbReference>
<dbReference type="Pfam" id="PF00082">
    <property type="entry name" value="Peptidase_S8"/>
    <property type="match status" value="1"/>
</dbReference>
<dbReference type="GO" id="GO:0006508">
    <property type="term" value="P:proteolysis"/>
    <property type="evidence" value="ECO:0007669"/>
    <property type="project" value="InterPro"/>
</dbReference>
<sequence>MPSKHLNDEGNTTRDSQGHGTHTASTSAGSYISNASYYGLATGTAKGGSPGSRLAIYKACASEGCRGSAILAAFDDAISDGVNVISLSLRGNCIYET</sequence>
<evidence type="ECO:0000256" key="2">
    <source>
        <dbReference type="ARBA" id="ARBA00022729"/>
    </source>
</evidence>
<accession>A0A835LMQ2</accession>
<organism evidence="6 7">
    <name type="scientific">Coptis chinensis</name>
    <dbReference type="NCBI Taxonomy" id="261450"/>
    <lineage>
        <taxon>Eukaryota</taxon>
        <taxon>Viridiplantae</taxon>
        <taxon>Streptophyta</taxon>
        <taxon>Embryophyta</taxon>
        <taxon>Tracheophyta</taxon>
        <taxon>Spermatophyta</taxon>
        <taxon>Magnoliopsida</taxon>
        <taxon>Ranunculales</taxon>
        <taxon>Ranunculaceae</taxon>
        <taxon>Coptidoideae</taxon>
        <taxon>Coptis</taxon>
    </lineage>
</organism>
<reference evidence="6 7" key="1">
    <citation type="submission" date="2020-10" db="EMBL/GenBank/DDBJ databases">
        <title>The Coptis chinensis genome and diversification of protoberbering-type alkaloids.</title>
        <authorList>
            <person name="Wang B."/>
            <person name="Shu S."/>
            <person name="Song C."/>
            <person name="Liu Y."/>
        </authorList>
    </citation>
    <scope>NUCLEOTIDE SEQUENCE [LARGE SCALE GENOMIC DNA]</scope>
    <source>
        <strain evidence="6">HL-2020</strain>
        <tissue evidence="6">Leaf</tissue>
    </source>
</reference>
<name>A0A835LMQ2_9MAGN</name>
<keyword evidence="7" id="KW-1185">Reference proteome</keyword>
<dbReference type="AlphaFoldDB" id="A0A835LMQ2"/>
<protein>
    <recommendedName>
        <fullName evidence="5">Peptidase S8/S53 domain-containing protein</fullName>
    </recommendedName>
</protein>
<dbReference type="GO" id="GO:0004252">
    <property type="term" value="F:serine-type endopeptidase activity"/>
    <property type="evidence" value="ECO:0007669"/>
    <property type="project" value="InterPro"/>
</dbReference>
<dbReference type="Gene3D" id="3.40.50.200">
    <property type="entry name" value="Peptidase S8/S53 domain"/>
    <property type="match status" value="1"/>
</dbReference>
<dbReference type="SUPFAM" id="SSF52743">
    <property type="entry name" value="Subtilisin-like"/>
    <property type="match status" value="1"/>
</dbReference>
<evidence type="ECO:0000313" key="7">
    <source>
        <dbReference type="Proteomes" id="UP000631114"/>
    </source>
</evidence>
<dbReference type="OrthoDB" id="1434306at2759"/>